<evidence type="ECO:0000313" key="4">
    <source>
        <dbReference type="Proteomes" id="UP000031737"/>
    </source>
</evidence>
<keyword evidence="4" id="KW-1185">Reference proteome</keyword>
<dbReference type="AlphaFoldDB" id="A0A061IZZ5"/>
<feature type="compositionally biased region" description="Low complexity" evidence="2">
    <location>
        <begin position="180"/>
        <end position="193"/>
    </location>
</feature>
<organism evidence="3 4">
    <name type="scientific">Trypanosoma rangeli SC58</name>
    <dbReference type="NCBI Taxonomy" id="429131"/>
    <lineage>
        <taxon>Eukaryota</taxon>
        <taxon>Discoba</taxon>
        <taxon>Euglenozoa</taxon>
        <taxon>Kinetoplastea</taxon>
        <taxon>Metakinetoplastina</taxon>
        <taxon>Trypanosomatida</taxon>
        <taxon>Trypanosomatidae</taxon>
        <taxon>Trypanosoma</taxon>
        <taxon>Herpetosoma</taxon>
    </lineage>
</organism>
<evidence type="ECO:0000256" key="2">
    <source>
        <dbReference type="SAM" id="MobiDB-lite"/>
    </source>
</evidence>
<dbReference type="VEuPathDB" id="TriTrypDB:TRSC58_04859"/>
<gene>
    <name evidence="3" type="ORF">TRSC58_04859</name>
</gene>
<evidence type="ECO:0000313" key="3">
    <source>
        <dbReference type="EMBL" id="ESL07451.1"/>
    </source>
</evidence>
<evidence type="ECO:0000256" key="1">
    <source>
        <dbReference type="SAM" id="Coils"/>
    </source>
</evidence>
<name>A0A061IZZ5_TRYRA</name>
<reference evidence="3 4" key="1">
    <citation type="submission" date="2013-07" db="EMBL/GenBank/DDBJ databases">
        <authorList>
            <person name="Stoco P.H."/>
            <person name="Wagner G."/>
            <person name="Gerber A."/>
            <person name="Zaha A."/>
            <person name="Thompson C."/>
            <person name="Bartholomeu D.C."/>
            <person name="Luckemeyer D.D."/>
            <person name="Bahia D."/>
            <person name="Loreto E."/>
            <person name="Prestes E.B."/>
            <person name="Lima F.M."/>
            <person name="Rodrigues-Luiz G."/>
            <person name="Vallejo G.A."/>
            <person name="Filho J.F."/>
            <person name="Monteiro K.M."/>
            <person name="Tyler K.M."/>
            <person name="de Almeida L.G."/>
            <person name="Ortiz M.F."/>
            <person name="Siervo M.A."/>
            <person name="de Moraes M.H."/>
            <person name="Cunha O.L."/>
            <person name="Mendonca-Neto R."/>
            <person name="Silva R."/>
            <person name="Teixeira S.M."/>
            <person name="Murta S.M."/>
            <person name="Sincero T.C."/>
            <person name="Mendes T.A."/>
            <person name="Urmenyi T.P."/>
            <person name="Silva V.G."/>
            <person name="da Rocha W.D."/>
            <person name="Andersson B."/>
            <person name="Romanha A.J."/>
            <person name="Steindel M."/>
            <person name="de Vasconcelos A.T."/>
            <person name="Grisard E.C."/>
        </authorList>
    </citation>
    <scope>NUCLEOTIDE SEQUENCE [LARGE SCALE GENOMIC DNA]</scope>
    <source>
        <strain evidence="3 4">SC58</strain>
    </source>
</reference>
<accession>A0A061IZZ5</accession>
<feature type="region of interest" description="Disordered" evidence="2">
    <location>
        <begin position="174"/>
        <end position="210"/>
    </location>
</feature>
<proteinExistence type="predicted"/>
<dbReference type="EMBL" id="AUPL01004859">
    <property type="protein sequence ID" value="ESL07451.1"/>
    <property type="molecule type" value="Genomic_DNA"/>
</dbReference>
<keyword evidence="1" id="KW-0175">Coiled coil</keyword>
<sequence length="236" mass="24836">MALEDEKKAEEILKKLDAGAIVLSRSLLYAKEATKEAEDALRECLAAERAAEAAEGETHKVVYGLLNLTMDRWKEPKDGNMLKQAADQTALAVQKADEAERYSDEAAAAAEKTHAAAGRAATAQSLAHDVVVTATALLRKREDEEKRRQAKERADAEAAKQAAVAEVMEKFSVKQADQNASSDSKAAGASAPGKGAGNSNTKQGRNAADGSGISLSSRASLLLTAAVAFIGCFCLC</sequence>
<protein>
    <submittedName>
        <fullName evidence="3">Surface protein TolT</fullName>
    </submittedName>
</protein>
<dbReference type="OrthoDB" id="10619416at2759"/>
<dbReference type="Proteomes" id="UP000031737">
    <property type="component" value="Unassembled WGS sequence"/>
</dbReference>
<comment type="caution">
    <text evidence="3">The sequence shown here is derived from an EMBL/GenBank/DDBJ whole genome shotgun (WGS) entry which is preliminary data.</text>
</comment>
<feature type="coiled-coil region" evidence="1">
    <location>
        <begin position="30"/>
        <end position="57"/>
    </location>
</feature>